<name>A0A8J3GED7_9BACT</name>
<dbReference type="Gene3D" id="3.40.50.880">
    <property type="match status" value="1"/>
</dbReference>
<evidence type="ECO:0000313" key="2">
    <source>
        <dbReference type="Proteomes" id="UP000642829"/>
    </source>
</evidence>
<reference evidence="1" key="1">
    <citation type="journal article" date="2014" name="Int. J. Syst. Evol. Microbiol.">
        <title>Complete genome sequence of Corynebacterium casei LMG S-19264T (=DSM 44701T), isolated from a smear-ripened cheese.</title>
        <authorList>
            <consortium name="US DOE Joint Genome Institute (JGI-PGF)"/>
            <person name="Walter F."/>
            <person name="Albersmeier A."/>
            <person name="Kalinowski J."/>
            <person name="Ruckert C."/>
        </authorList>
    </citation>
    <scope>NUCLEOTIDE SEQUENCE</scope>
    <source>
        <strain evidence="1">KCTC 12870</strain>
    </source>
</reference>
<dbReference type="GO" id="GO:0005829">
    <property type="term" value="C:cytosol"/>
    <property type="evidence" value="ECO:0007669"/>
    <property type="project" value="TreeGrafter"/>
</dbReference>
<comment type="caution">
    <text evidence="1">The sequence shown here is derived from an EMBL/GenBank/DDBJ whole genome shotgun (WGS) entry which is preliminary data.</text>
</comment>
<dbReference type="Proteomes" id="UP000642829">
    <property type="component" value="Unassembled WGS sequence"/>
</dbReference>
<dbReference type="SUPFAM" id="SSF52317">
    <property type="entry name" value="Class I glutamine amidotransferase-like"/>
    <property type="match status" value="1"/>
</dbReference>
<proteinExistence type="predicted"/>
<sequence>MRPRIGITSPTNAPPFARFCLTLAVRLAGGVPVKLSAKRPYREMVIDGLILGGGADVFPELYQSEARKDRRYDRQRDELEVYWLKLAQEKKLPVLAICRGAQMMNVVHGGTLHMEVSTAFDDAHYPSGLFAATFFRKPIYLRKGSHFHRLMRDEKLMVNSIHKQAIANLGRGLIAVAEEPNGVIQAIEDPTQAFYLGVQFHPEFLLYQRRYRQLFCALIEAAIVP</sequence>
<dbReference type="CDD" id="cd01745">
    <property type="entry name" value="GATase1_2"/>
    <property type="match status" value="1"/>
</dbReference>
<dbReference type="RefSeq" id="WP_189514468.1">
    <property type="nucleotide sequence ID" value="NZ_BMXG01000010.1"/>
</dbReference>
<accession>A0A8J3GED7</accession>
<dbReference type="PANTHER" id="PTHR43235">
    <property type="entry name" value="GLUTAMINE AMIDOTRANSFERASE PB2B2.05-RELATED"/>
    <property type="match status" value="1"/>
</dbReference>
<protein>
    <submittedName>
        <fullName evidence="1">Gamma-glutamyl-gamma-aminobutyrate hydrolase</fullName>
    </submittedName>
</protein>
<dbReference type="InterPro" id="IPR044668">
    <property type="entry name" value="PuuD-like"/>
</dbReference>
<evidence type="ECO:0000313" key="1">
    <source>
        <dbReference type="EMBL" id="GHC02632.1"/>
    </source>
</evidence>
<dbReference type="EMBL" id="BMXG01000010">
    <property type="protein sequence ID" value="GHC02632.1"/>
    <property type="molecule type" value="Genomic_DNA"/>
</dbReference>
<dbReference type="GO" id="GO:0016811">
    <property type="term" value="F:hydrolase activity, acting on carbon-nitrogen (but not peptide) bonds, in linear amides"/>
    <property type="evidence" value="ECO:0007669"/>
    <property type="project" value="InterPro"/>
</dbReference>
<gene>
    <name evidence="1" type="ORF">GCM10007047_19030</name>
</gene>
<dbReference type="PANTHER" id="PTHR43235:SF1">
    <property type="entry name" value="GLUTAMINE AMIDOTRANSFERASE PB2B2.05-RELATED"/>
    <property type="match status" value="1"/>
</dbReference>
<dbReference type="AlphaFoldDB" id="A0A8J3GED7"/>
<keyword evidence="2" id="KW-1185">Reference proteome</keyword>
<reference evidence="1" key="2">
    <citation type="submission" date="2020-09" db="EMBL/GenBank/DDBJ databases">
        <authorList>
            <person name="Sun Q."/>
            <person name="Kim S."/>
        </authorList>
    </citation>
    <scope>NUCLEOTIDE SEQUENCE</scope>
    <source>
        <strain evidence="1">KCTC 12870</strain>
    </source>
</reference>
<keyword evidence="1" id="KW-0378">Hydrolase</keyword>
<organism evidence="1 2">
    <name type="scientific">Cerasicoccus arenae</name>
    <dbReference type="NCBI Taxonomy" id="424488"/>
    <lineage>
        <taxon>Bacteria</taxon>
        <taxon>Pseudomonadati</taxon>
        <taxon>Verrucomicrobiota</taxon>
        <taxon>Opitutia</taxon>
        <taxon>Puniceicoccales</taxon>
        <taxon>Cerasicoccaceae</taxon>
        <taxon>Cerasicoccus</taxon>
    </lineage>
</organism>
<dbReference type="InterPro" id="IPR029062">
    <property type="entry name" value="Class_I_gatase-like"/>
</dbReference>
<dbReference type="Pfam" id="PF07722">
    <property type="entry name" value="Peptidase_C26"/>
    <property type="match status" value="1"/>
</dbReference>
<dbReference type="InterPro" id="IPR011697">
    <property type="entry name" value="Peptidase_C26"/>
</dbReference>
<dbReference type="PROSITE" id="PS51273">
    <property type="entry name" value="GATASE_TYPE_1"/>
    <property type="match status" value="1"/>
</dbReference>